<dbReference type="GO" id="GO:0016020">
    <property type="term" value="C:membrane"/>
    <property type="evidence" value="ECO:0007669"/>
    <property type="project" value="UniProtKB-SubCell"/>
</dbReference>
<keyword evidence="5 6" id="KW-0472">Membrane</keyword>
<evidence type="ECO:0000313" key="9">
    <source>
        <dbReference type="Proteomes" id="UP000294914"/>
    </source>
</evidence>
<dbReference type="Pfam" id="PF05140">
    <property type="entry name" value="ResB"/>
    <property type="match status" value="1"/>
</dbReference>
<sequence length="691" mass="78745">MVNKSKQQKPVRLWLEFLGSMNLAITILVVVAVASVIGTVLQQNQPYQDYIIKFGPYWHEIFKALDLYDVYSALWFLLLLGFLLLSTSVCIYRNGPSMLRDMQHYRLTMKEKSLRVMRNFREWTLDDAPESVERTFAGYLKNKGYRVRRKTADGTTVMAFMKGHMNRLGYLFTHVGIVVICVGGLMDGNLNLSAKEWLGNLKLETRDISASEVPDVSRLGPGDNWSFRGSITLPEDSVSNLVFLNIRDGYLVQELPFAVELKEFRVEYYDSGQPKSFESDLLIHDDQLDEPLEETIAVNHPLIYRGHAIYQASFADGGTSMELTAWPLFDSASEPVELEGKVNAQREIETPDGTMAIEFQDFQQFNVFPAEQVTEAGEVEHGGEAVSGSDMVRGGEMGRSDKKFVNFGPSFTFKLRRPSGEAREYVNYMAPVEQEGRYFFLSGMRESQAEPFRYLHIPADDKMSIDRFLRFHSWLNDEARVRHVAKQSASQAMSSADIQDEAMLQNIVTSMVRLTNEFVRGGYQAIDQRIRETVPEQQQAQVAETYLKILNSVLENMYWELLEDEGAVSEAGITPEQDRWFEDAINALASMGPYGSPFYLQLSDFDLREASGLQITRSPGKNVVYLGCVMLMVGIFMMFYITHQRLWVMIRPEGQGSRVMLAGMGNRNQRDFNKVFDSLGDELDQHYSSRQ</sequence>
<dbReference type="AlphaFoldDB" id="A0A4R8ISR6"/>
<evidence type="ECO:0000256" key="5">
    <source>
        <dbReference type="ARBA" id="ARBA00023136"/>
    </source>
</evidence>
<reference evidence="8 9" key="1">
    <citation type="submission" date="2019-03" db="EMBL/GenBank/DDBJ databases">
        <title>Genomic Encyclopedia of Type Strains, Phase IV (KMG-IV): sequencing the most valuable type-strain genomes for metagenomic binning, comparative biology and taxonomic classification.</title>
        <authorList>
            <person name="Goeker M."/>
        </authorList>
    </citation>
    <scope>NUCLEOTIDE SEQUENCE [LARGE SCALE GENOMIC DNA]</scope>
    <source>
        <strain evidence="8 9">DSM 16326</strain>
    </source>
</reference>
<keyword evidence="4 6" id="KW-1133">Transmembrane helix</keyword>
<dbReference type="PANTHER" id="PTHR31566:SF0">
    <property type="entry name" value="CYTOCHROME C BIOGENESIS PROTEIN CCS1, CHLOROPLASTIC"/>
    <property type="match status" value="1"/>
</dbReference>
<evidence type="ECO:0000256" key="2">
    <source>
        <dbReference type="ARBA" id="ARBA00022692"/>
    </source>
</evidence>
<feature type="transmembrane region" description="Helical" evidence="6">
    <location>
        <begin position="623"/>
        <end position="641"/>
    </location>
</feature>
<keyword evidence="2 6" id="KW-0812">Transmembrane</keyword>
<evidence type="ECO:0000259" key="7">
    <source>
        <dbReference type="Pfam" id="PF05140"/>
    </source>
</evidence>
<evidence type="ECO:0000313" key="8">
    <source>
        <dbReference type="EMBL" id="TDY03668.1"/>
    </source>
</evidence>
<evidence type="ECO:0000256" key="6">
    <source>
        <dbReference type="SAM" id="Phobius"/>
    </source>
</evidence>
<feature type="transmembrane region" description="Helical" evidence="6">
    <location>
        <begin position="21"/>
        <end position="41"/>
    </location>
</feature>
<comment type="subcellular location">
    <subcellularLocation>
        <location evidence="1">Membrane</location>
        <topology evidence="1">Multi-pass membrane protein</topology>
    </subcellularLocation>
</comment>
<keyword evidence="3" id="KW-0201">Cytochrome c-type biogenesis</keyword>
<evidence type="ECO:0000256" key="3">
    <source>
        <dbReference type="ARBA" id="ARBA00022748"/>
    </source>
</evidence>
<evidence type="ECO:0000256" key="4">
    <source>
        <dbReference type="ARBA" id="ARBA00022989"/>
    </source>
</evidence>
<dbReference type="InterPro" id="IPR023494">
    <property type="entry name" value="Cyt_c_bgen_Ccs1/CcsB/ResB"/>
</dbReference>
<proteinExistence type="predicted"/>
<dbReference type="GO" id="GO:0017004">
    <property type="term" value="P:cytochrome complex assembly"/>
    <property type="evidence" value="ECO:0007669"/>
    <property type="project" value="UniProtKB-KW"/>
</dbReference>
<protein>
    <submittedName>
        <fullName evidence="8">Cytochrome c biogenesis protein</fullName>
    </submittedName>
</protein>
<dbReference type="OrthoDB" id="9770923at2"/>
<accession>A0A4R8ISR6</accession>
<dbReference type="RefSeq" id="WP_134080258.1">
    <property type="nucleotide sequence ID" value="NZ_SOQX01000001.1"/>
</dbReference>
<comment type="caution">
    <text evidence="8">The sequence shown here is derived from an EMBL/GenBank/DDBJ whole genome shotgun (WGS) entry which is preliminary data.</text>
</comment>
<evidence type="ECO:0000256" key="1">
    <source>
        <dbReference type="ARBA" id="ARBA00004141"/>
    </source>
</evidence>
<dbReference type="Proteomes" id="UP000294914">
    <property type="component" value="Unassembled WGS sequence"/>
</dbReference>
<feature type="domain" description="ResB-like" evidence="7">
    <location>
        <begin position="21"/>
        <end position="677"/>
    </location>
</feature>
<dbReference type="EMBL" id="SOQX01000001">
    <property type="protein sequence ID" value="TDY03668.1"/>
    <property type="molecule type" value="Genomic_DNA"/>
</dbReference>
<keyword evidence="9" id="KW-1185">Reference proteome</keyword>
<feature type="transmembrane region" description="Helical" evidence="6">
    <location>
        <begin position="168"/>
        <end position="186"/>
    </location>
</feature>
<feature type="transmembrane region" description="Helical" evidence="6">
    <location>
        <begin position="73"/>
        <end position="92"/>
    </location>
</feature>
<name>A0A4R8ISR6_9GAMM</name>
<dbReference type="InterPro" id="IPR007816">
    <property type="entry name" value="ResB-like_domain"/>
</dbReference>
<dbReference type="PANTHER" id="PTHR31566">
    <property type="entry name" value="CYTOCHROME C BIOGENESIS PROTEIN CCS1, CHLOROPLASTIC"/>
    <property type="match status" value="1"/>
</dbReference>
<organism evidence="8 9">
    <name type="scientific">Thiohalophilus thiocyanatoxydans</name>
    <dbReference type="NCBI Taxonomy" id="381308"/>
    <lineage>
        <taxon>Bacteria</taxon>
        <taxon>Pseudomonadati</taxon>
        <taxon>Pseudomonadota</taxon>
        <taxon>Gammaproteobacteria</taxon>
        <taxon>Thiohalomonadales</taxon>
        <taxon>Thiohalophilaceae</taxon>
        <taxon>Thiohalophilus</taxon>
    </lineage>
</organism>
<gene>
    <name evidence="8" type="ORF">EDC23_0037</name>
</gene>